<dbReference type="Gene3D" id="3.40.50.1820">
    <property type="entry name" value="alpha/beta hydrolase"/>
    <property type="match status" value="2"/>
</dbReference>
<sequence length="534" mass="58106">MYIVRLIVAYFLRGSVYVGSLIFQLRGYGFLSNVPDFPPDEYDLVRSSKDKRSIQVNVYNPPNFKGKGVKGTYPVHINAHGSGFVISTMFKSDSEFCRKISRETGAIVLDSDYAKAPEDPFPAAYNDICDVVAHVLANKDGNYDTSRITIGGFSAGATLALVVSATMPKDTFKAVTAFYPVTNFSLTASERPHYLEAESGQLPRLPPFLLNYFLTSYTAQATTLDDPRLSPHNNAPSAFVETLLLVVCGFDPLRDEALALGNLLQKEVKSSCSSRKIKLNVFEPPEFTPSTSKKYPIYLNFHGSAFIISALGTDADFCRIVSNRTGAIVLDCDYAKAPEWPFPAAPQDVRDVIAYVLANNEGYFDTSRIAIGGFSVGGTLALTAGASQSKGVLKGVIAMYPAADLSIDHRTQSPPHLSEGNPNTFPPWLLDLGYSAYITPDTDLSDPRLSPANMDVSAFPECILLVVCEEDPLRDEALSLAKKLKAAGINVTLKEMPKMGHAWDREAKEKTLSGAARHEAYEAAVDILTTVFGG</sequence>
<dbReference type="InterPro" id="IPR013094">
    <property type="entry name" value="AB_hydrolase_3"/>
</dbReference>
<evidence type="ECO:0000313" key="2">
    <source>
        <dbReference type="EMBL" id="CUA76388.1"/>
    </source>
</evidence>
<dbReference type="SUPFAM" id="SSF53474">
    <property type="entry name" value="alpha/beta-Hydrolases"/>
    <property type="match status" value="2"/>
</dbReference>
<dbReference type="GO" id="GO:0016787">
    <property type="term" value="F:hydrolase activity"/>
    <property type="evidence" value="ECO:0007669"/>
    <property type="project" value="InterPro"/>
</dbReference>
<dbReference type="Pfam" id="PF07859">
    <property type="entry name" value="Abhydrolase_3"/>
    <property type="match status" value="2"/>
</dbReference>
<name>A0A0K6GCQ3_9AGAM</name>
<organism evidence="2 3">
    <name type="scientific">Rhizoctonia solani</name>
    <dbReference type="NCBI Taxonomy" id="456999"/>
    <lineage>
        <taxon>Eukaryota</taxon>
        <taxon>Fungi</taxon>
        <taxon>Dikarya</taxon>
        <taxon>Basidiomycota</taxon>
        <taxon>Agaricomycotina</taxon>
        <taxon>Agaricomycetes</taxon>
        <taxon>Cantharellales</taxon>
        <taxon>Ceratobasidiaceae</taxon>
        <taxon>Rhizoctonia</taxon>
    </lineage>
</organism>
<reference evidence="2 3" key="1">
    <citation type="submission" date="2015-07" db="EMBL/GenBank/DDBJ databases">
        <authorList>
            <person name="Noorani M."/>
        </authorList>
    </citation>
    <scope>NUCLEOTIDE SEQUENCE [LARGE SCALE GENOMIC DNA]</scope>
    <source>
        <strain evidence="2">BBA 69670</strain>
    </source>
</reference>
<gene>
    <name evidence="2" type="ORF">RSOLAG22IIIB_06252</name>
</gene>
<dbReference type="InterPro" id="IPR050466">
    <property type="entry name" value="Carboxylest/Gibb_receptor"/>
</dbReference>
<dbReference type="Proteomes" id="UP000044841">
    <property type="component" value="Unassembled WGS sequence"/>
</dbReference>
<evidence type="ECO:0000313" key="3">
    <source>
        <dbReference type="Proteomes" id="UP000044841"/>
    </source>
</evidence>
<dbReference type="PANTHER" id="PTHR23024:SF242">
    <property type="entry name" value="ALPHA_BETA HYDROLASE FOLD-3 DOMAIN-CONTAINING PROTEIN-RELATED"/>
    <property type="match status" value="1"/>
</dbReference>
<proteinExistence type="predicted"/>
<evidence type="ECO:0000259" key="1">
    <source>
        <dbReference type="Pfam" id="PF07859"/>
    </source>
</evidence>
<dbReference type="InterPro" id="IPR029058">
    <property type="entry name" value="AB_hydrolase_fold"/>
</dbReference>
<protein>
    <submittedName>
        <fullName evidence="2">Replicase polyprotein 1ab</fullName>
    </submittedName>
</protein>
<feature type="domain" description="Alpha/beta hydrolase fold-3" evidence="1">
    <location>
        <begin position="299"/>
        <end position="503"/>
    </location>
</feature>
<keyword evidence="3" id="KW-1185">Reference proteome</keyword>
<dbReference type="PANTHER" id="PTHR23024">
    <property type="entry name" value="ARYLACETAMIDE DEACETYLASE"/>
    <property type="match status" value="1"/>
</dbReference>
<dbReference type="AlphaFoldDB" id="A0A0K6GCQ3"/>
<feature type="domain" description="Alpha/beta hydrolase fold-3" evidence="1">
    <location>
        <begin position="78"/>
        <end position="270"/>
    </location>
</feature>
<accession>A0A0K6GCQ3</accession>
<dbReference type="EMBL" id="CYGV01001678">
    <property type="protein sequence ID" value="CUA76388.1"/>
    <property type="molecule type" value="Genomic_DNA"/>
</dbReference>